<dbReference type="PANTHER" id="PTHR43434:SF26">
    <property type="entry name" value="PYROPHOSPHATASE PPAX"/>
    <property type="match status" value="1"/>
</dbReference>
<dbReference type="InterPro" id="IPR023198">
    <property type="entry name" value="PGP-like_dom2"/>
</dbReference>
<organism evidence="1 2">
    <name type="scientific">Clostridium baratii str. Sullivan</name>
    <dbReference type="NCBI Taxonomy" id="1415775"/>
    <lineage>
        <taxon>Bacteria</taxon>
        <taxon>Bacillati</taxon>
        <taxon>Bacillota</taxon>
        <taxon>Clostridia</taxon>
        <taxon>Eubacteriales</taxon>
        <taxon>Clostridiaceae</taxon>
        <taxon>Clostridium</taxon>
    </lineage>
</organism>
<dbReference type="Gene3D" id="3.40.50.1000">
    <property type="entry name" value="HAD superfamily/HAD-like"/>
    <property type="match status" value="1"/>
</dbReference>
<dbReference type="PRINTS" id="PR00413">
    <property type="entry name" value="HADHALOGNASE"/>
</dbReference>
<reference evidence="1 2" key="1">
    <citation type="journal article" date="2015" name="Infect. Genet. Evol.">
        <title>Genomic sequences of six botulinum neurotoxin-producing strains representing three clostridial species illustrate the mobility and diversity of botulinum neurotoxin genes.</title>
        <authorList>
            <person name="Smith T.J."/>
            <person name="Hill K.K."/>
            <person name="Xie G."/>
            <person name="Foley B.T."/>
            <person name="Williamson C.H."/>
            <person name="Foster J.T."/>
            <person name="Johnson S.L."/>
            <person name="Chertkov O."/>
            <person name="Teshima H."/>
            <person name="Gibbons H.S."/>
            <person name="Johnsky L.A."/>
            <person name="Karavis M.A."/>
            <person name="Smith L.A."/>
        </authorList>
    </citation>
    <scope>NUCLEOTIDE SEQUENCE [LARGE SCALE GENOMIC DNA]</scope>
    <source>
        <strain evidence="1">Sullivan</strain>
    </source>
</reference>
<dbReference type="InterPro" id="IPR050155">
    <property type="entry name" value="HAD-like_hydrolase_sf"/>
</dbReference>
<dbReference type="EMBL" id="CP006905">
    <property type="protein sequence ID" value="AIY82294.1"/>
    <property type="molecule type" value="Genomic_DNA"/>
</dbReference>
<dbReference type="SFLD" id="SFLDG01129">
    <property type="entry name" value="C1.5:_HAD__Beta-PGM__Phosphata"/>
    <property type="match status" value="1"/>
</dbReference>
<dbReference type="Proteomes" id="UP000030635">
    <property type="component" value="Chromosome"/>
</dbReference>
<dbReference type="InterPro" id="IPR006439">
    <property type="entry name" value="HAD-SF_hydro_IA"/>
</dbReference>
<dbReference type="InterPro" id="IPR036412">
    <property type="entry name" value="HAD-like_sf"/>
</dbReference>
<dbReference type="eggNOG" id="COG0546">
    <property type="taxonomic scope" value="Bacteria"/>
</dbReference>
<dbReference type="RefSeq" id="WP_039314360.1">
    <property type="nucleotide sequence ID" value="NZ_CP006905.1"/>
</dbReference>
<evidence type="ECO:0000313" key="2">
    <source>
        <dbReference type="Proteomes" id="UP000030635"/>
    </source>
</evidence>
<evidence type="ECO:0000313" key="1">
    <source>
        <dbReference type="EMBL" id="AIY82294.1"/>
    </source>
</evidence>
<dbReference type="HOGENOM" id="CLU_045011_19_3_9"/>
<dbReference type="OrthoDB" id="9807630at2"/>
<dbReference type="NCBIfam" id="NF009804">
    <property type="entry name" value="PRK13288.1"/>
    <property type="match status" value="1"/>
</dbReference>
<dbReference type="Gene3D" id="1.10.150.240">
    <property type="entry name" value="Putative phosphatase, domain 2"/>
    <property type="match status" value="1"/>
</dbReference>
<dbReference type="KEGG" id="cbv:U729_2012"/>
<dbReference type="AlphaFoldDB" id="A0A0A7FRR8"/>
<protein>
    <submittedName>
        <fullName evidence="1">HAD hydrolase, IA, variant 1 family protein</fullName>
    </submittedName>
</protein>
<dbReference type="PANTHER" id="PTHR43434">
    <property type="entry name" value="PHOSPHOGLYCOLATE PHOSPHATASE"/>
    <property type="match status" value="1"/>
</dbReference>
<dbReference type="GO" id="GO:0008967">
    <property type="term" value="F:phosphoglycolate phosphatase activity"/>
    <property type="evidence" value="ECO:0007669"/>
    <property type="project" value="TreeGrafter"/>
</dbReference>
<dbReference type="SFLD" id="SFLDG01135">
    <property type="entry name" value="C1.5.6:_HAD__Beta-PGM__Phospha"/>
    <property type="match status" value="1"/>
</dbReference>
<accession>A0A0A7FRR8</accession>
<dbReference type="GO" id="GO:0005829">
    <property type="term" value="C:cytosol"/>
    <property type="evidence" value="ECO:0007669"/>
    <property type="project" value="TreeGrafter"/>
</dbReference>
<dbReference type="STRING" id="1561.NPD11_1000"/>
<proteinExistence type="predicted"/>
<gene>
    <name evidence="1" type="ORF">U729_2012</name>
</gene>
<name>A0A0A7FRR8_9CLOT</name>
<dbReference type="SUPFAM" id="SSF56784">
    <property type="entry name" value="HAD-like"/>
    <property type="match status" value="1"/>
</dbReference>
<dbReference type="InterPro" id="IPR023214">
    <property type="entry name" value="HAD_sf"/>
</dbReference>
<dbReference type="InterPro" id="IPR041492">
    <property type="entry name" value="HAD_2"/>
</dbReference>
<dbReference type="Pfam" id="PF13419">
    <property type="entry name" value="HAD_2"/>
    <property type="match status" value="1"/>
</dbReference>
<keyword evidence="1" id="KW-0378">Hydrolase</keyword>
<dbReference type="NCBIfam" id="TIGR01549">
    <property type="entry name" value="HAD-SF-IA-v1"/>
    <property type="match status" value="1"/>
</dbReference>
<dbReference type="SFLD" id="SFLDS00003">
    <property type="entry name" value="Haloacid_Dehalogenase"/>
    <property type="match status" value="1"/>
</dbReference>
<sequence>MIKAVLFDLDGTLLDTNELIYKSFYYTFKEGLNLELSKDQITSMFGQPLQDSFKDYAKEEEIDNLIKMYREYNESLHDNMCDAFLGVNELLNELKRRNIKIGIVTSKRDILARRGMQIANIIDYMDVIVTPECTDKHKPNREPAIYACNKLNINPKEAIMVGDSHFDLMCGKDAGCKTCGVKYTALDIKRLEEVNPDYFIDEPMDLLDFIK</sequence>
<dbReference type="GO" id="GO:0006281">
    <property type="term" value="P:DNA repair"/>
    <property type="evidence" value="ECO:0007669"/>
    <property type="project" value="TreeGrafter"/>
</dbReference>
<keyword evidence="2" id="KW-1185">Reference proteome</keyword>